<keyword evidence="2" id="KW-0812">Transmembrane</keyword>
<dbReference type="AlphaFoldDB" id="A0A0D7AE86"/>
<name>A0A0D7AE86_9AGAR</name>
<protein>
    <submittedName>
        <fullName evidence="3">Uncharacterized protein</fullName>
    </submittedName>
</protein>
<sequence>MSGGGTLGGKCARSNSSGDDDGDDWDVLAREERMAKKVRQGNVSQKAAAFLIVTETWVACALRLVLRQFAKIYARIKQKLTRYLY</sequence>
<keyword evidence="4" id="KW-1185">Reference proteome</keyword>
<evidence type="ECO:0000313" key="4">
    <source>
        <dbReference type="Proteomes" id="UP000054144"/>
    </source>
</evidence>
<evidence type="ECO:0000256" key="1">
    <source>
        <dbReference type="SAM" id="MobiDB-lite"/>
    </source>
</evidence>
<proteinExistence type="predicted"/>
<gene>
    <name evidence="3" type="ORF">FISHEDRAFT_73065</name>
</gene>
<accession>A0A0D7AE86</accession>
<dbReference type="Proteomes" id="UP000054144">
    <property type="component" value="Unassembled WGS sequence"/>
</dbReference>
<evidence type="ECO:0000313" key="3">
    <source>
        <dbReference type="EMBL" id="KIY49010.1"/>
    </source>
</evidence>
<feature type="transmembrane region" description="Helical" evidence="2">
    <location>
        <begin position="47"/>
        <end position="66"/>
    </location>
</feature>
<organism evidence="3 4">
    <name type="scientific">Fistulina hepatica ATCC 64428</name>
    <dbReference type="NCBI Taxonomy" id="1128425"/>
    <lineage>
        <taxon>Eukaryota</taxon>
        <taxon>Fungi</taxon>
        <taxon>Dikarya</taxon>
        <taxon>Basidiomycota</taxon>
        <taxon>Agaricomycotina</taxon>
        <taxon>Agaricomycetes</taxon>
        <taxon>Agaricomycetidae</taxon>
        <taxon>Agaricales</taxon>
        <taxon>Fistulinaceae</taxon>
        <taxon>Fistulina</taxon>
    </lineage>
</organism>
<feature type="region of interest" description="Disordered" evidence="1">
    <location>
        <begin position="1"/>
        <end position="24"/>
    </location>
</feature>
<evidence type="ECO:0000256" key="2">
    <source>
        <dbReference type="SAM" id="Phobius"/>
    </source>
</evidence>
<keyword evidence="2" id="KW-1133">Transmembrane helix</keyword>
<reference evidence="3 4" key="1">
    <citation type="journal article" date="2015" name="Fungal Genet. Biol.">
        <title>Evolution of novel wood decay mechanisms in Agaricales revealed by the genome sequences of Fistulina hepatica and Cylindrobasidium torrendii.</title>
        <authorList>
            <person name="Floudas D."/>
            <person name="Held B.W."/>
            <person name="Riley R."/>
            <person name="Nagy L.G."/>
            <person name="Koehler G."/>
            <person name="Ransdell A.S."/>
            <person name="Younus H."/>
            <person name="Chow J."/>
            <person name="Chiniquy J."/>
            <person name="Lipzen A."/>
            <person name="Tritt A."/>
            <person name="Sun H."/>
            <person name="Haridas S."/>
            <person name="LaButti K."/>
            <person name="Ohm R.A."/>
            <person name="Kues U."/>
            <person name="Blanchette R.A."/>
            <person name="Grigoriev I.V."/>
            <person name="Minto R.E."/>
            <person name="Hibbett D.S."/>
        </authorList>
    </citation>
    <scope>NUCLEOTIDE SEQUENCE [LARGE SCALE GENOMIC DNA]</scope>
    <source>
        <strain evidence="3 4">ATCC 64428</strain>
    </source>
</reference>
<dbReference type="EMBL" id="KN881750">
    <property type="protein sequence ID" value="KIY49010.1"/>
    <property type="molecule type" value="Genomic_DNA"/>
</dbReference>
<keyword evidence="2" id="KW-0472">Membrane</keyword>